<reference evidence="1 2" key="1">
    <citation type="journal article" date="2016" name="Nat. Commun.">
        <title>Thousands of microbial genomes shed light on interconnected biogeochemical processes in an aquifer system.</title>
        <authorList>
            <person name="Anantharaman K."/>
            <person name="Brown C.T."/>
            <person name="Hug L.A."/>
            <person name="Sharon I."/>
            <person name="Castelle C.J."/>
            <person name="Probst A.J."/>
            <person name="Thomas B.C."/>
            <person name="Singh A."/>
            <person name="Wilkins M.J."/>
            <person name="Karaoz U."/>
            <person name="Brodie E.L."/>
            <person name="Williams K.H."/>
            <person name="Hubbard S.S."/>
            <person name="Banfield J.F."/>
        </authorList>
    </citation>
    <scope>NUCLEOTIDE SEQUENCE [LARGE SCALE GENOMIC DNA]</scope>
</reference>
<sequence>MEKIMTEKEKTLEMVIKHFMAKAEEMSKSKDQMKMVHASQGHWAAIEVAGLGAHVSTIDWTVREYLKKSKNWLFGHDDFSLAIAMTLKGASDEVAEEVLAVAVKYYSWIWPVEQLTEYLGRKPTEEEIFFMVEAERAQTATLSESHHERLAEFAGKYLSTGKVRLIKNILDAKTREFHSHSD</sequence>
<dbReference type="AlphaFoldDB" id="A0A1F8FLR3"/>
<comment type="caution">
    <text evidence="1">The sequence shown here is derived from an EMBL/GenBank/DDBJ whole genome shotgun (WGS) entry which is preliminary data.</text>
</comment>
<protein>
    <submittedName>
        <fullName evidence="1">Uncharacterized protein</fullName>
    </submittedName>
</protein>
<evidence type="ECO:0000313" key="1">
    <source>
        <dbReference type="EMBL" id="OGN13670.1"/>
    </source>
</evidence>
<proteinExistence type="predicted"/>
<dbReference type="EMBL" id="MGJT01000002">
    <property type="protein sequence ID" value="OGN13670.1"/>
    <property type="molecule type" value="Genomic_DNA"/>
</dbReference>
<gene>
    <name evidence="1" type="ORF">A3C71_00525</name>
</gene>
<organism evidence="1 2">
    <name type="scientific">Candidatus Yanofskybacteria bacterium RIFCSPHIGHO2_02_FULL_43_15c</name>
    <dbReference type="NCBI Taxonomy" id="1802679"/>
    <lineage>
        <taxon>Bacteria</taxon>
        <taxon>Candidatus Yanofskyibacteriota</taxon>
    </lineage>
</organism>
<evidence type="ECO:0000313" key="2">
    <source>
        <dbReference type="Proteomes" id="UP000178197"/>
    </source>
</evidence>
<accession>A0A1F8FLR3</accession>
<dbReference type="Proteomes" id="UP000178197">
    <property type="component" value="Unassembled WGS sequence"/>
</dbReference>
<name>A0A1F8FLR3_9BACT</name>